<dbReference type="EMBL" id="PGCJ01000240">
    <property type="protein sequence ID" value="PLW36382.1"/>
    <property type="molecule type" value="Genomic_DNA"/>
</dbReference>
<keyword evidence="1" id="KW-1133">Transmembrane helix</keyword>
<organism evidence="2 3">
    <name type="scientific">Puccinia coronata f. sp. avenae</name>
    <dbReference type="NCBI Taxonomy" id="200324"/>
    <lineage>
        <taxon>Eukaryota</taxon>
        <taxon>Fungi</taxon>
        <taxon>Dikarya</taxon>
        <taxon>Basidiomycota</taxon>
        <taxon>Pucciniomycotina</taxon>
        <taxon>Pucciniomycetes</taxon>
        <taxon>Pucciniales</taxon>
        <taxon>Pucciniaceae</taxon>
        <taxon>Puccinia</taxon>
    </lineage>
</organism>
<reference evidence="2 3" key="1">
    <citation type="submission" date="2017-11" db="EMBL/GenBank/DDBJ databases">
        <title>De novo assembly and phasing of dikaryotic genomes from two isolates of Puccinia coronata f. sp. avenae, the causal agent of oat crown rust.</title>
        <authorList>
            <person name="Miller M.E."/>
            <person name="Zhang Y."/>
            <person name="Omidvar V."/>
            <person name="Sperschneider J."/>
            <person name="Schwessinger B."/>
            <person name="Raley C."/>
            <person name="Palmer J.M."/>
            <person name="Garnica D."/>
            <person name="Upadhyaya N."/>
            <person name="Rathjen J."/>
            <person name="Taylor J.M."/>
            <person name="Park R.F."/>
            <person name="Dodds P.N."/>
            <person name="Hirsch C.D."/>
            <person name="Kianian S.F."/>
            <person name="Figueroa M."/>
        </authorList>
    </citation>
    <scope>NUCLEOTIDE SEQUENCE [LARGE SCALE GENOMIC DNA]</scope>
    <source>
        <strain evidence="2">12NC29</strain>
    </source>
</reference>
<gene>
    <name evidence="2" type="ORF">PCANC_16193</name>
</gene>
<proteinExistence type="predicted"/>
<evidence type="ECO:0000313" key="2">
    <source>
        <dbReference type="EMBL" id="PLW36382.1"/>
    </source>
</evidence>
<protein>
    <submittedName>
        <fullName evidence="2">Uncharacterized protein</fullName>
    </submittedName>
</protein>
<evidence type="ECO:0000256" key="1">
    <source>
        <dbReference type="SAM" id="Phobius"/>
    </source>
</evidence>
<dbReference type="Proteomes" id="UP000235388">
    <property type="component" value="Unassembled WGS sequence"/>
</dbReference>
<feature type="transmembrane region" description="Helical" evidence="1">
    <location>
        <begin position="159"/>
        <end position="176"/>
    </location>
</feature>
<sequence length="186" mass="20906">MLLSLQKTLRKANSLSLTLSPSLHTTKKYFPPNRRTTDRSTERLTLTLTPSLSPSPNLTPSPTFPLAKEAQRIIHSPQASHKLIPITSHRHSALSSSLVSINKHSAIPNRTDSSSSSPHPHSSSINYHQRIHLTPILIHHLYNNYTHLTIQSPIWLDNLGYVLILIFFVACFTPTIDHSNYLETIP</sequence>
<name>A0A2N5UF58_9BASI</name>
<keyword evidence="1" id="KW-0472">Membrane</keyword>
<comment type="caution">
    <text evidence="2">The sequence shown here is derived from an EMBL/GenBank/DDBJ whole genome shotgun (WGS) entry which is preliminary data.</text>
</comment>
<keyword evidence="3" id="KW-1185">Reference proteome</keyword>
<keyword evidence="1" id="KW-0812">Transmembrane</keyword>
<accession>A0A2N5UF58</accession>
<evidence type="ECO:0000313" key="3">
    <source>
        <dbReference type="Proteomes" id="UP000235388"/>
    </source>
</evidence>
<dbReference type="AlphaFoldDB" id="A0A2N5UF58"/>